<feature type="compositionally biased region" description="Polar residues" evidence="1">
    <location>
        <begin position="705"/>
        <end position="719"/>
    </location>
</feature>
<dbReference type="GO" id="GO:0032012">
    <property type="term" value="P:regulation of ARF protein signal transduction"/>
    <property type="evidence" value="ECO:0007669"/>
    <property type="project" value="InterPro"/>
</dbReference>
<evidence type="ECO:0000259" key="2">
    <source>
        <dbReference type="PROSITE" id="PS50190"/>
    </source>
</evidence>
<dbReference type="Pfam" id="PF01369">
    <property type="entry name" value="Sec7"/>
    <property type="match status" value="1"/>
</dbReference>
<protein>
    <recommendedName>
        <fullName evidence="2">SEC7 domain-containing protein</fullName>
    </recommendedName>
</protein>
<feature type="compositionally biased region" description="Polar residues" evidence="1">
    <location>
        <begin position="303"/>
        <end position="313"/>
    </location>
</feature>
<feature type="region of interest" description="Disordered" evidence="1">
    <location>
        <begin position="953"/>
        <end position="1066"/>
    </location>
</feature>
<dbReference type="SUPFAM" id="SSF50729">
    <property type="entry name" value="PH domain-like"/>
    <property type="match status" value="1"/>
</dbReference>
<feature type="compositionally biased region" description="Low complexity" evidence="1">
    <location>
        <begin position="914"/>
        <end position="925"/>
    </location>
</feature>
<feature type="compositionally biased region" description="Low complexity" evidence="1">
    <location>
        <begin position="364"/>
        <end position="377"/>
    </location>
</feature>
<feature type="compositionally biased region" description="Polar residues" evidence="1">
    <location>
        <begin position="196"/>
        <end position="206"/>
    </location>
</feature>
<feature type="region of interest" description="Disordered" evidence="1">
    <location>
        <begin position="1603"/>
        <end position="1669"/>
    </location>
</feature>
<proteinExistence type="predicted"/>
<evidence type="ECO:0000313" key="3">
    <source>
        <dbReference type="EMBL" id="KAJ7346705.1"/>
    </source>
</evidence>
<feature type="compositionally biased region" description="Low complexity" evidence="1">
    <location>
        <begin position="1032"/>
        <end position="1059"/>
    </location>
</feature>
<feature type="compositionally biased region" description="Polar residues" evidence="1">
    <location>
        <begin position="815"/>
        <end position="826"/>
    </location>
</feature>
<dbReference type="PANTHER" id="PTHR48125:SF12">
    <property type="entry name" value="AT HOOK TRANSCRIPTION FACTOR FAMILY-RELATED"/>
    <property type="match status" value="1"/>
</dbReference>
<feature type="compositionally biased region" description="Polar residues" evidence="1">
    <location>
        <begin position="978"/>
        <end position="990"/>
    </location>
</feature>
<feature type="compositionally biased region" description="Low complexity" evidence="1">
    <location>
        <begin position="151"/>
        <end position="166"/>
    </location>
</feature>
<dbReference type="Proteomes" id="UP001218218">
    <property type="component" value="Unassembled WGS sequence"/>
</dbReference>
<feature type="compositionally biased region" description="Basic residues" evidence="1">
    <location>
        <begin position="1642"/>
        <end position="1657"/>
    </location>
</feature>
<feature type="compositionally biased region" description="Basic and acidic residues" evidence="1">
    <location>
        <begin position="1625"/>
        <end position="1640"/>
    </location>
</feature>
<dbReference type="InterPro" id="IPR000904">
    <property type="entry name" value="Sec7_dom"/>
</dbReference>
<feature type="compositionally biased region" description="Basic residues" evidence="1">
    <location>
        <begin position="286"/>
        <end position="295"/>
    </location>
</feature>
<comment type="caution">
    <text evidence="3">The sequence shown here is derived from an EMBL/GenBank/DDBJ whole genome shotgun (WGS) entry which is preliminary data.</text>
</comment>
<feature type="compositionally biased region" description="Polar residues" evidence="1">
    <location>
        <begin position="1603"/>
        <end position="1619"/>
    </location>
</feature>
<feature type="compositionally biased region" description="Polar residues" evidence="1">
    <location>
        <begin position="611"/>
        <end position="636"/>
    </location>
</feature>
<feature type="compositionally biased region" description="Acidic residues" evidence="1">
    <location>
        <begin position="535"/>
        <end position="555"/>
    </location>
</feature>
<feature type="compositionally biased region" description="Basic residues" evidence="1">
    <location>
        <begin position="95"/>
        <end position="107"/>
    </location>
</feature>
<feature type="compositionally biased region" description="Basic and acidic residues" evidence="1">
    <location>
        <begin position="380"/>
        <end position="389"/>
    </location>
</feature>
<feature type="region of interest" description="Disordered" evidence="1">
    <location>
        <begin position="21"/>
        <end position="424"/>
    </location>
</feature>
<sequence length="1721" mass="188339">MEPETSEREQREQRMLAVAKLKRAASLPRMKDGRRPPMHPEAVSEGEKVNTDDEQKEDELDTPPPEAPPETPVKEPHEDPDPDADVDATITSSSRSKRRSRSRTRSRGSKDLKLKNRAAMSPTPSPLVPSDSSQDEAASPLIPLASPIPNLAALTRSRLLRSPTPTNTELSPYYPGTRPPTPNLPSLEDLQRGLFRSNSVGSTSAARTMAMHKLTGGTETYDPSPSPTPPPPLPGKLGRNNTVSGGERTAARQFMLSRLGGRIAKEPAEGEPGGSGEEYTAPSPTPKRKRRRSRRGSGAASANTTGVSDSEFLSTSPNTPIVPPTPLPGSFEAPPEPRLPTPSLSRAATPRSPSEEEPPPLPPASARASPAPARQSPFEQEPKQLEQPRRRSVVVEDEDDEQRIPLQPRQPPTPPQLLQLSYEYGRQSPHLFSELFPDHVRASPIQASPIRSPARVASPPAPTAHSSRHPTPEYPLRSSPFTVPLQEKQPREEEEEEEVLYPADSYHSRNAYDDDFERQISWVASPVPEIRMPIDDDERDEDDVIDDAEEEEEQEYEQRPSPRSSAEFSAPEAYDDTSPRNSFESKGVMIEPETSPEIIPSHVPPSPSSVTALSQSLSQPTSIVRTASDDSTSPQQYPARLSVASRTQDRSPLTAEFDWEDAGKRNWDGASTSTWDKIKGTFRSGSAAGRRSRTNSIVTRRDNTDSSVSRESGASLTSAKTDKVEVVTTPVANQPPPVMMQSASASASVVSLSPNTSLFPAASSVDLLKYQNAKLFPFPGMKKLEEQRRAKGMLTPSASTPDIATLFNGYETDGGAQNASTSTQTPEMRDRKLSHQASDTRLLDKYAMSTNSAVPASPANIDYFNIPSPISPSQSNGSTSSKLPMTLPGVKQWLSSRKKSSAASNPPTPELGRPSPSASKKPSLSDLVLRKDNALGRDWEDVEMLVPLSAGESMFGRSPESRGMTPSPAPHAVPLTAPPSQSTFSQNAFQETEKTPKARRIASPPPPVALEETSYLHFDPPSNPLPSPPDPLSATPDPSSSLSDYPAPSTSESSSTTSSRYSFGGEGVNPGSQAAFVLERLEENLARGSRSPMWASAIDDPPRKLLLSSPVLQVVNANTVKDRFLFLFSDILVIAKPVVQDQDNIVPSYKPTPIEGKFVVKSVVLLNQLRFNADRTDMQPKTSNYSIAPRNPLIRTFVHQFSKDTDHAITSLLSKSGTPDDPLILGQLLFKTLDLDRAKLGDYLSRRTSKVVLKAYVDSFRFVGVRIDQALRAFLLSINVPSKAVYTVTALDYLLDAFASRWFEANARVVTYDKDLASRLVRAIVQLNDFLHGGIAQEPGPTGYPKRSITGRDFIDAFRRYDSRYLVSDELLEDVFDSIREEKLAQARPSSNGGASDRSNGGPPPPPDLLIMIKRPLPTRLTYKVQSDPIILRIQQADPDLTIQLFGQDLVFDPPFLTFARSSEASFRVTGTSLGPKTMIMCRSGPNALKYSGLPLSNSLVVERAFMRNTFELAFLNHSGAKRRYMFSVDDPLIRHQWVVSLRRQIDNASSIGSNSSLSHTSPGASKFHRAAEIVAFKTLQQTLMGADVLSGTPLAPLQSALQRLNSNGSPPHRSNGSGSIFRFPADRATPENPNKDSRFNTHVRSKSRSKVYHRGAGRNELDLNNDQDFLADEPYDQDVSSRIEGPLWSGQDLEMQCQKNSSIPLVLAFLQVGLPEYGQH</sequence>
<feature type="compositionally biased region" description="Polar residues" evidence="1">
    <location>
        <begin position="1388"/>
        <end position="1399"/>
    </location>
</feature>
<feature type="domain" description="SEC7" evidence="2">
    <location>
        <begin position="1183"/>
        <end position="1382"/>
    </location>
</feature>
<feature type="compositionally biased region" description="Low complexity" evidence="1">
    <location>
        <begin position="447"/>
        <end position="458"/>
    </location>
</feature>
<dbReference type="InterPro" id="IPR023394">
    <property type="entry name" value="Sec7_C_sf"/>
</dbReference>
<feature type="region of interest" description="Disordered" evidence="1">
    <location>
        <begin position="810"/>
        <end position="837"/>
    </location>
</feature>
<evidence type="ECO:0000256" key="1">
    <source>
        <dbReference type="SAM" id="MobiDB-lite"/>
    </source>
</evidence>
<feature type="region of interest" description="Disordered" evidence="1">
    <location>
        <begin position="893"/>
        <end position="925"/>
    </location>
</feature>
<dbReference type="Gene3D" id="1.10.220.20">
    <property type="match status" value="1"/>
</dbReference>
<dbReference type="InterPro" id="IPR035999">
    <property type="entry name" value="Sec7_dom_sf"/>
</dbReference>
<dbReference type="PROSITE" id="PS50190">
    <property type="entry name" value="SEC7"/>
    <property type="match status" value="1"/>
</dbReference>
<dbReference type="SMART" id="SM00222">
    <property type="entry name" value="Sec7"/>
    <property type="match status" value="1"/>
</dbReference>
<dbReference type="EMBL" id="JARIHO010000020">
    <property type="protein sequence ID" value="KAJ7346705.1"/>
    <property type="molecule type" value="Genomic_DNA"/>
</dbReference>
<dbReference type="PANTHER" id="PTHR48125">
    <property type="entry name" value="LP07818P1"/>
    <property type="match status" value="1"/>
</dbReference>
<gene>
    <name evidence="3" type="ORF">DFH08DRAFT_869074</name>
</gene>
<keyword evidence="4" id="KW-1185">Reference proteome</keyword>
<evidence type="ECO:0000313" key="4">
    <source>
        <dbReference type="Proteomes" id="UP001218218"/>
    </source>
</evidence>
<dbReference type="GO" id="GO:0005085">
    <property type="term" value="F:guanyl-nucleotide exchange factor activity"/>
    <property type="evidence" value="ECO:0007669"/>
    <property type="project" value="InterPro"/>
</dbReference>
<feature type="region of interest" description="Disordered" evidence="1">
    <location>
        <begin position="444"/>
        <end position="721"/>
    </location>
</feature>
<feature type="region of interest" description="Disordered" evidence="1">
    <location>
        <begin position="1385"/>
        <end position="1409"/>
    </location>
</feature>
<accession>A0AAD7EQ09</accession>
<dbReference type="SUPFAM" id="SSF48425">
    <property type="entry name" value="Sec7 domain"/>
    <property type="match status" value="1"/>
</dbReference>
<feature type="compositionally biased region" description="Pro residues" evidence="1">
    <location>
        <begin position="62"/>
        <end position="71"/>
    </location>
</feature>
<name>A0AAD7EQ09_9AGAR</name>
<feature type="compositionally biased region" description="Pro residues" evidence="1">
    <location>
        <begin position="1021"/>
        <end position="1031"/>
    </location>
</feature>
<dbReference type="Gene3D" id="1.10.1000.11">
    <property type="entry name" value="Arf Nucleotide-binding Site Opener,domain 2"/>
    <property type="match status" value="1"/>
</dbReference>
<reference evidence="3" key="1">
    <citation type="submission" date="2023-03" db="EMBL/GenBank/DDBJ databases">
        <title>Massive genome expansion in bonnet fungi (Mycena s.s.) driven by repeated elements and novel gene families across ecological guilds.</title>
        <authorList>
            <consortium name="Lawrence Berkeley National Laboratory"/>
            <person name="Harder C.B."/>
            <person name="Miyauchi S."/>
            <person name="Viragh M."/>
            <person name="Kuo A."/>
            <person name="Thoen E."/>
            <person name="Andreopoulos B."/>
            <person name="Lu D."/>
            <person name="Skrede I."/>
            <person name="Drula E."/>
            <person name="Henrissat B."/>
            <person name="Morin E."/>
            <person name="Kohler A."/>
            <person name="Barry K."/>
            <person name="LaButti K."/>
            <person name="Morin E."/>
            <person name="Salamov A."/>
            <person name="Lipzen A."/>
            <person name="Mereny Z."/>
            <person name="Hegedus B."/>
            <person name="Baldrian P."/>
            <person name="Stursova M."/>
            <person name="Weitz H."/>
            <person name="Taylor A."/>
            <person name="Grigoriev I.V."/>
            <person name="Nagy L.G."/>
            <person name="Martin F."/>
            <person name="Kauserud H."/>
        </authorList>
    </citation>
    <scope>NUCLEOTIDE SEQUENCE</scope>
    <source>
        <strain evidence="3">CBHHK002</strain>
    </source>
</reference>
<feature type="compositionally biased region" description="Pro residues" evidence="1">
    <location>
        <begin position="224"/>
        <end position="234"/>
    </location>
</feature>
<organism evidence="3 4">
    <name type="scientific">Mycena albidolilacea</name>
    <dbReference type="NCBI Taxonomy" id="1033008"/>
    <lineage>
        <taxon>Eukaryota</taxon>
        <taxon>Fungi</taxon>
        <taxon>Dikarya</taxon>
        <taxon>Basidiomycota</taxon>
        <taxon>Agaricomycotina</taxon>
        <taxon>Agaricomycetes</taxon>
        <taxon>Agaricomycetidae</taxon>
        <taxon>Agaricales</taxon>
        <taxon>Marasmiineae</taxon>
        <taxon>Mycenaceae</taxon>
        <taxon>Mycena</taxon>
    </lineage>
</organism>